<proteinExistence type="predicted"/>
<dbReference type="AlphaFoldDB" id="A0A8D7AAU0"/>
<protein>
    <submittedName>
        <fullName evidence="2">(wild Malaysian banana) hypothetical protein</fullName>
    </submittedName>
</protein>
<organism evidence="2">
    <name type="scientific">Musa acuminata subsp. malaccensis</name>
    <name type="common">Wild banana</name>
    <name type="synonym">Musa malaccensis</name>
    <dbReference type="NCBI Taxonomy" id="214687"/>
    <lineage>
        <taxon>Eukaryota</taxon>
        <taxon>Viridiplantae</taxon>
        <taxon>Streptophyta</taxon>
        <taxon>Embryophyta</taxon>
        <taxon>Tracheophyta</taxon>
        <taxon>Spermatophyta</taxon>
        <taxon>Magnoliopsida</taxon>
        <taxon>Liliopsida</taxon>
        <taxon>Zingiberales</taxon>
        <taxon>Musaceae</taxon>
        <taxon>Musa</taxon>
    </lineage>
</organism>
<name>A0A8D7AAU0_MUSAM</name>
<feature type="non-terminal residue" evidence="2">
    <location>
        <position position="153"/>
    </location>
</feature>
<dbReference type="EMBL" id="HG996471">
    <property type="protein sequence ID" value="CAG1845930.1"/>
    <property type="molecule type" value="Genomic_DNA"/>
</dbReference>
<accession>A0A8D7AAU0</accession>
<sequence length="153" mass="17648">MVRLFPEQAAPPPLASPAVGAEEVFVHEGEPAQELLLLHAPQAPPLAQLRRTVPPPHRFLLRQRRWKRRGRLLRAGDRNRVIVAFFALLWSILLRIRRPRPPRRSRPGRRRLLPSRSLGGDLGGRWRAFRSDTLHLRSPCKRKRSRPVKTEAA</sequence>
<feature type="compositionally biased region" description="Basic residues" evidence="1">
    <location>
        <begin position="99"/>
        <end position="113"/>
    </location>
</feature>
<gene>
    <name evidence="2" type="ORF">GSMUA_157250.1</name>
</gene>
<reference evidence="2" key="1">
    <citation type="submission" date="2021-03" db="EMBL/GenBank/DDBJ databases">
        <authorList>
            <consortium name="Genoscope - CEA"/>
            <person name="William W."/>
        </authorList>
    </citation>
    <scope>NUCLEOTIDE SEQUENCE</scope>
    <source>
        <strain evidence="2">Doubled-haploid Pahang</strain>
    </source>
</reference>
<feature type="region of interest" description="Disordered" evidence="1">
    <location>
        <begin position="99"/>
        <end position="125"/>
    </location>
</feature>
<evidence type="ECO:0000313" key="2">
    <source>
        <dbReference type="EMBL" id="CAG1845930.1"/>
    </source>
</evidence>
<evidence type="ECO:0000256" key="1">
    <source>
        <dbReference type="SAM" id="MobiDB-lite"/>
    </source>
</evidence>